<feature type="transmembrane region" description="Helical" evidence="6">
    <location>
        <begin position="12"/>
        <end position="33"/>
    </location>
</feature>
<dbReference type="GO" id="GO:0016020">
    <property type="term" value="C:membrane"/>
    <property type="evidence" value="ECO:0007669"/>
    <property type="project" value="UniProtKB-SubCell"/>
</dbReference>
<comment type="subcellular location">
    <subcellularLocation>
        <location evidence="1">Membrane</location>
        <topology evidence="1">Multi-pass membrane protein</topology>
    </subcellularLocation>
</comment>
<dbReference type="SUPFAM" id="SSF103481">
    <property type="entry name" value="Multidrug resistance efflux transporter EmrE"/>
    <property type="match status" value="2"/>
</dbReference>
<evidence type="ECO:0000313" key="8">
    <source>
        <dbReference type="EMBL" id="MEJ8574110.1"/>
    </source>
</evidence>
<evidence type="ECO:0000256" key="3">
    <source>
        <dbReference type="ARBA" id="ARBA00022692"/>
    </source>
</evidence>
<organism evidence="8 9">
    <name type="scientific">Microbaculum marinum</name>
    <dbReference type="NCBI Taxonomy" id="1764581"/>
    <lineage>
        <taxon>Bacteria</taxon>
        <taxon>Pseudomonadati</taxon>
        <taxon>Pseudomonadota</taxon>
        <taxon>Alphaproteobacteria</taxon>
        <taxon>Hyphomicrobiales</taxon>
        <taxon>Tepidamorphaceae</taxon>
        <taxon>Microbaculum</taxon>
    </lineage>
</organism>
<feature type="transmembrane region" description="Helical" evidence="6">
    <location>
        <begin position="224"/>
        <end position="245"/>
    </location>
</feature>
<dbReference type="InterPro" id="IPR037185">
    <property type="entry name" value="EmrE-like"/>
</dbReference>
<dbReference type="EMBL" id="JAZHOF010000010">
    <property type="protein sequence ID" value="MEJ8574110.1"/>
    <property type="molecule type" value="Genomic_DNA"/>
</dbReference>
<keyword evidence="9" id="KW-1185">Reference proteome</keyword>
<feature type="transmembrane region" description="Helical" evidence="6">
    <location>
        <begin position="160"/>
        <end position="179"/>
    </location>
</feature>
<evidence type="ECO:0000256" key="5">
    <source>
        <dbReference type="ARBA" id="ARBA00023136"/>
    </source>
</evidence>
<feature type="transmembrane region" description="Helical" evidence="6">
    <location>
        <begin position="45"/>
        <end position="66"/>
    </location>
</feature>
<feature type="transmembrane region" description="Helical" evidence="6">
    <location>
        <begin position="282"/>
        <end position="300"/>
    </location>
</feature>
<dbReference type="RefSeq" id="WP_340331812.1">
    <property type="nucleotide sequence ID" value="NZ_JAZHOF010000010.1"/>
</dbReference>
<evidence type="ECO:0000313" key="9">
    <source>
        <dbReference type="Proteomes" id="UP001378188"/>
    </source>
</evidence>
<feature type="transmembrane region" description="Helical" evidence="6">
    <location>
        <begin position="135"/>
        <end position="154"/>
    </location>
</feature>
<protein>
    <submittedName>
        <fullName evidence="8">DMT family transporter</fullName>
    </submittedName>
</protein>
<dbReference type="InterPro" id="IPR050638">
    <property type="entry name" value="AA-Vitamin_Transporters"/>
</dbReference>
<feature type="domain" description="EamA" evidence="7">
    <location>
        <begin position="164"/>
        <end position="298"/>
    </location>
</feature>
<proteinExistence type="inferred from homology"/>
<evidence type="ECO:0000259" key="7">
    <source>
        <dbReference type="Pfam" id="PF00892"/>
    </source>
</evidence>
<evidence type="ECO:0000256" key="2">
    <source>
        <dbReference type="ARBA" id="ARBA00007362"/>
    </source>
</evidence>
<keyword evidence="5 6" id="KW-0472">Membrane</keyword>
<dbReference type="InterPro" id="IPR000620">
    <property type="entry name" value="EamA_dom"/>
</dbReference>
<comment type="similarity">
    <text evidence="2">Belongs to the EamA transporter family.</text>
</comment>
<keyword evidence="3 6" id="KW-0812">Transmembrane</keyword>
<comment type="caution">
    <text evidence="8">The sequence shown here is derived from an EMBL/GenBank/DDBJ whole genome shotgun (WGS) entry which is preliminary data.</text>
</comment>
<feature type="domain" description="EamA" evidence="7">
    <location>
        <begin position="16"/>
        <end position="149"/>
    </location>
</feature>
<reference evidence="8 9" key="1">
    <citation type="submission" date="2024-02" db="EMBL/GenBank/DDBJ databases">
        <title>Genome analysis and characterization of Microbaculum marinisediminis sp. nov., isolated from marine sediment.</title>
        <authorList>
            <person name="Du Z.-J."/>
            <person name="Ye Y.-Q."/>
            <person name="Zhang Z.-R."/>
            <person name="Yuan S.-M."/>
            <person name="Zhang X.-Y."/>
        </authorList>
    </citation>
    <scope>NUCLEOTIDE SEQUENCE [LARGE SCALE GENOMIC DNA]</scope>
    <source>
        <strain evidence="8 9">SDUM1044001</strain>
    </source>
</reference>
<accession>A0AAW9RYT3</accession>
<feature type="transmembrane region" description="Helical" evidence="6">
    <location>
        <begin position="191"/>
        <end position="212"/>
    </location>
</feature>
<evidence type="ECO:0000256" key="4">
    <source>
        <dbReference type="ARBA" id="ARBA00022989"/>
    </source>
</evidence>
<evidence type="ECO:0000256" key="1">
    <source>
        <dbReference type="ARBA" id="ARBA00004141"/>
    </source>
</evidence>
<dbReference type="PANTHER" id="PTHR32322:SF2">
    <property type="entry name" value="EAMA DOMAIN-CONTAINING PROTEIN"/>
    <property type="match status" value="1"/>
</dbReference>
<feature type="transmembrane region" description="Helical" evidence="6">
    <location>
        <begin position="78"/>
        <end position="99"/>
    </location>
</feature>
<sequence>MPGRFARFGQWLYGQAYLLLTLTTLFWAGNIVLGRLVAGHVPPVALASVRWGGAFLILLPFAWPHLKRDWPVIMRHMPMMLVLSFTGITAYNTMVYFGLQFTGALNGVLLQSSQPLIIALATFLIFGERLTMRQAAGILISLAGVTVIICQGDMARLLAIHFNFGDLVILAAVALYGLYSALLRKRPSIHWISFLSATFLFGSILLAPVLVWEASTGYVPTLDLMTVAACLYVAIFPSLIAYAFFNRGVELIGANRAGPFFSLMPLFGALMAVFFLGERFELFHAIGMVAILSGVALATAPPRRQKKIDSPAISS</sequence>
<dbReference type="Pfam" id="PF00892">
    <property type="entry name" value="EamA"/>
    <property type="match status" value="2"/>
</dbReference>
<feature type="transmembrane region" description="Helical" evidence="6">
    <location>
        <begin position="105"/>
        <end position="126"/>
    </location>
</feature>
<dbReference type="PANTHER" id="PTHR32322">
    <property type="entry name" value="INNER MEMBRANE TRANSPORTER"/>
    <property type="match status" value="1"/>
</dbReference>
<name>A0AAW9RYT3_9HYPH</name>
<evidence type="ECO:0000256" key="6">
    <source>
        <dbReference type="SAM" id="Phobius"/>
    </source>
</evidence>
<dbReference type="Proteomes" id="UP001378188">
    <property type="component" value="Unassembled WGS sequence"/>
</dbReference>
<gene>
    <name evidence="8" type="ORF">V3328_21670</name>
</gene>
<dbReference type="AlphaFoldDB" id="A0AAW9RYT3"/>
<feature type="transmembrane region" description="Helical" evidence="6">
    <location>
        <begin position="257"/>
        <end position="276"/>
    </location>
</feature>
<keyword evidence="4 6" id="KW-1133">Transmembrane helix</keyword>